<feature type="transmembrane region" description="Helical" evidence="13">
    <location>
        <begin position="218"/>
        <end position="240"/>
    </location>
</feature>
<dbReference type="GO" id="GO:0033038">
    <property type="term" value="F:bitter taste receptor activity"/>
    <property type="evidence" value="ECO:0007669"/>
    <property type="project" value="InterPro"/>
</dbReference>
<gene>
    <name evidence="15" type="primary">LOC117368139</name>
</gene>
<evidence type="ECO:0000256" key="7">
    <source>
        <dbReference type="ARBA" id="ARBA00023040"/>
    </source>
</evidence>
<evidence type="ECO:0000256" key="5">
    <source>
        <dbReference type="ARBA" id="ARBA00022692"/>
    </source>
</evidence>
<keyword evidence="4 12" id="KW-0716">Sensory transduction</keyword>
<comment type="similarity">
    <text evidence="2 11">Belongs to the G-protein coupled receptor T2R family.</text>
</comment>
<evidence type="ECO:0000256" key="9">
    <source>
        <dbReference type="ARBA" id="ARBA00023170"/>
    </source>
</evidence>
<proteinExistence type="inferred from homology"/>
<keyword evidence="3 12" id="KW-0919">Taste</keyword>
<protein>
    <recommendedName>
        <fullName evidence="12">Taste receptor type 2</fullName>
    </recommendedName>
</protein>
<keyword evidence="6 13" id="KW-1133">Transmembrane helix</keyword>
<keyword evidence="8 12" id="KW-0472">Membrane</keyword>
<dbReference type="GeneID" id="117368139"/>
<dbReference type="Proteomes" id="UP000515159">
    <property type="component" value="Chromosome 1"/>
</dbReference>
<reference evidence="15" key="1">
    <citation type="submission" date="2025-08" db="UniProtKB">
        <authorList>
            <consortium name="RefSeq"/>
        </authorList>
    </citation>
    <scope>IDENTIFICATION</scope>
</reference>
<feature type="transmembrane region" description="Helical" evidence="13">
    <location>
        <begin position="60"/>
        <end position="85"/>
    </location>
</feature>
<feature type="non-terminal residue" evidence="15">
    <location>
        <position position="1"/>
    </location>
</feature>
<dbReference type="PANTHER" id="PTHR11394">
    <property type="entry name" value="TASTE RECEPTOR TYPE 2"/>
    <property type="match status" value="1"/>
</dbReference>
<evidence type="ECO:0000256" key="3">
    <source>
        <dbReference type="ARBA" id="ARBA00022480"/>
    </source>
</evidence>
<dbReference type="Pfam" id="PF05296">
    <property type="entry name" value="TAS2R"/>
    <property type="match status" value="1"/>
</dbReference>
<dbReference type="OrthoDB" id="8876749at2759"/>
<evidence type="ECO:0000256" key="12">
    <source>
        <dbReference type="RuleBase" id="RU004424"/>
    </source>
</evidence>
<dbReference type="FunFam" id="1.20.1070.10:FF:000055">
    <property type="entry name" value="Taste receptor type 2"/>
    <property type="match status" value="1"/>
</dbReference>
<dbReference type="InParanoid" id="A0A6P8SF12"/>
<dbReference type="RefSeq" id="XP_033817395.1">
    <property type="nucleotide sequence ID" value="XM_033961504.1"/>
</dbReference>
<dbReference type="KEGG" id="gsh:117368139"/>
<dbReference type="Gene3D" id="1.20.1070.10">
    <property type="entry name" value="Rhodopsin 7-helix transmembrane proteins"/>
    <property type="match status" value="1"/>
</dbReference>
<evidence type="ECO:0000256" key="4">
    <source>
        <dbReference type="ARBA" id="ARBA00022606"/>
    </source>
</evidence>
<evidence type="ECO:0000313" key="14">
    <source>
        <dbReference type="Proteomes" id="UP000515159"/>
    </source>
</evidence>
<dbReference type="SUPFAM" id="SSF81321">
    <property type="entry name" value="Family A G protein-coupled receptor-like"/>
    <property type="match status" value="1"/>
</dbReference>
<dbReference type="InterPro" id="IPR007960">
    <property type="entry name" value="TAS2R"/>
</dbReference>
<keyword evidence="9 12" id="KW-0675">Receptor</keyword>
<comment type="subcellular location">
    <subcellularLocation>
        <location evidence="1 12">Membrane</location>
        <topology evidence="1 12">Multi-pass membrane protein</topology>
    </subcellularLocation>
</comment>
<dbReference type="AlphaFoldDB" id="A0A6P8SF12"/>
<evidence type="ECO:0000256" key="11">
    <source>
        <dbReference type="RuleBase" id="RU004423"/>
    </source>
</evidence>
<accession>A0A6P8SF12</accession>
<dbReference type="PANTHER" id="PTHR11394:SF47">
    <property type="entry name" value="TASTE RECEPTOR TYPE 2 MEMBER 40"/>
    <property type="match status" value="1"/>
</dbReference>
<keyword evidence="10 12" id="KW-0807">Transducer</keyword>
<evidence type="ECO:0000256" key="6">
    <source>
        <dbReference type="ARBA" id="ARBA00022989"/>
    </source>
</evidence>
<evidence type="ECO:0000256" key="2">
    <source>
        <dbReference type="ARBA" id="ARBA00007376"/>
    </source>
</evidence>
<evidence type="ECO:0000256" key="10">
    <source>
        <dbReference type="ARBA" id="ARBA00023224"/>
    </source>
</evidence>
<sequence length="264" mass="30178">IFIVVVNSIDWVTTRHLNTIDIILISLGIARFLFQSVVMLHWIILIVYPNFYIFAEFLNVLYSFWTFVDQINVWFAGLLGVYYCVKVAKYSHPAFVFLKLKILQIVPWLLLGCILASVVTSTSITWTYKDPPNIASQEVLEKCTMSTFLMVLLCLGYSLPFFIICVALLLLIRSLLGHIWHMNENTCNPRPDVYFTAIKAMVSFLLGLTGLHSSGEPLLWIISIFYTAYPSIHSVILILSNSELRQVLERIFRHAKVHLGGDIT</sequence>
<keyword evidence="7 12" id="KW-0297">G-protein coupled receptor</keyword>
<organism evidence="14 15">
    <name type="scientific">Geotrypetes seraphini</name>
    <name type="common">Gaboon caecilian</name>
    <name type="synonym">Caecilia seraphini</name>
    <dbReference type="NCBI Taxonomy" id="260995"/>
    <lineage>
        <taxon>Eukaryota</taxon>
        <taxon>Metazoa</taxon>
        <taxon>Chordata</taxon>
        <taxon>Craniata</taxon>
        <taxon>Vertebrata</taxon>
        <taxon>Euteleostomi</taxon>
        <taxon>Amphibia</taxon>
        <taxon>Gymnophiona</taxon>
        <taxon>Geotrypetes</taxon>
    </lineage>
</organism>
<evidence type="ECO:0000313" key="15">
    <source>
        <dbReference type="RefSeq" id="XP_033817395.1"/>
    </source>
</evidence>
<feature type="transmembrane region" description="Helical" evidence="13">
    <location>
        <begin position="105"/>
        <end position="128"/>
    </location>
</feature>
<evidence type="ECO:0000256" key="13">
    <source>
        <dbReference type="SAM" id="Phobius"/>
    </source>
</evidence>
<evidence type="ECO:0000256" key="8">
    <source>
        <dbReference type="ARBA" id="ARBA00023136"/>
    </source>
</evidence>
<dbReference type="GO" id="GO:0004930">
    <property type="term" value="F:G protein-coupled receptor activity"/>
    <property type="evidence" value="ECO:0007669"/>
    <property type="project" value="UniProtKB-KW"/>
</dbReference>
<name>A0A6P8SF12_GEOSA</name>
<feature type="transmembrane region" description="Helical" evidence="13">
    <location>
        <begin position="148"/>
        <end position="172"/>
    </location>
</feature>
<evidence type="ECO:0000256" key="1">
    <source>
        <dbReference type="ARBA" id="ARBA00004141"/>
    </source>
</evidence>
<feature type="transmembrane region" description="Helical" evidence="13">
    <location>
        <begin position="193"/>
        <end position="212"/>
    </location>
</feature>
<dbReference type="GO" id="GO:0016020">
    <property type="term" value="C:membrane"/>
    <property type="evidence" value="ECO:0007669"/>
    <property type="project" value="UniProtKB-SubCell"/>
</dbReference>
<keyword evidence="5 12" id="KW-0812">Transmembrane</keyword>
<feature type="transmembrane region" description="Helical" evidence="13">
    <location>
        <begin position="22"/>
        <end position="48"/>
    </location>
</feature>
<keyword evidence="14" id="KW-1185">Reference proteome</keyword>